<dbReference type="Gene3D" id="1.10.510.10">
    <property type="entry name" value="Transferase(Phosphotransferase) domain 1"/>
    <property type="match status" value="1"/>
</dbReference>
<name>A0AAD5VPT9_9AGAR</name>
<protein>
    <recommendedName>
        <fullName evidence="4">Protein kinase domain-containing protein</fullName>
    </recommendedName>
</protein>
<feature type="compositionally biased region" description="Low complexity" evidence="1">
    <location>
        <begin position="809"/>
        <end position="827"/>
    </location>
</feature>
<dbReference type="Proteomes" id="UP001213000">
    <property type="component" value="Unassembled WGS sequence"/>
</dbReference>
<feature type="compositionally biased region" description="Low complexity" evidence="1">
    <location>
        <begin position="840"/>
        <end position="856"/>
    </location>
</feature>
<dbReference type="InterPro" id="IPR011009">
    <property type="entry name" value="Kinase-like_dom_sf"/>
</dbReference>
<feature type="compositionally biased region" description="Polar residues" evidence="1">
    <location>
        <begin position="17"/>
        <end position="31"/>
    </location>
</feature>
<proteinExistence type="predicted"/>
<sequence>MPSILYRTLKKTFVCTPESNQQDRPTSQPQPNVAGRRRQIHNLRSSFNTCDRDVVVEPRSTTHSSPLSISAPDSVKLPALSFSYEDIFPCEALHNEDQMDIPLDTSHKVPSQFPSSNLRIRSVTHPNSPYVPWSEDQRQWIFASAETLHGGETVTSNSPNQWTKSPDTGSVPGTSRWRVFGCYALGPLAKCFRPLRRPSARASSCIVQPVIAARNDFDTSTLSSVQTNSLEVWLAEKRQEASFPVDGTSLHGGRIDSWTCHSPMSFTSFLRWISNIDLSYLQLSTRPCKWTATQLNSLPHSRSNSPFYRALFAPYTPLWVNPNPQTQDNSPSVKPEETPTDPAEIDHRLAFERKHRVDASYWDSTVFFGTLYAPKGRWQWTHQVTFENRAEEVPISHNRQYTLTLKTAKIYEETINYISKSWRREDKWEGFASEVALHKTQLRSIQGAAVPALIGVHTNFDGIQMTYDVPHHSFWIQASPDMPDVLKRRCLQAYDQLHSQGVLHGSVEFENILIGGDGRVKIINFERSRSTKPNRRVELAPADSDEFKMEMREVHYKLDYMGAREKERIIWDSRRNPQDIRLPAGQTSRIHSRYPYSISRDPPVDPTKWSLPRLWKPQRFVVPGQSADQFHYHVKQFLFSVAEEAGEGMDPPIFLGPTSQKLKKTQEGTRTDDDGRRVRFEQETEYSDGTTRIKRRLAPSPPPGKRRVVPRIPRERRESSFWGPTGYAPNVPPRNDCPHIPPAFDQRRFLQWDSSRAHQREVNDTSERGKEAGERTLEKRRQVDDSEIPSEDPPRAKRLRRTETTLSDSGDSGTQPPSTSSSSRESPPASPRYALRSSRRPQSSATRPSRPSTRRSGSLVDVPESRRQTRRMTTNPVSRSSSAPSIAMTSSSADFNNALMSVPPASPQARFTENQLTSATSISLGSHTGVLSTEFGPVQVISYDQLANYQPVESRSAIDAVRLVAGQLPNTLITAANRLARTFTFGLW</sequence>
<evidence type="ECO:0000313" key="2">
    <source>
        <dbReference type="EMBL" id="KAJ3564252.1"/>
    </source>
</evidence>
<feature type="compositionally biased region" description="Basic and acidic residues" evidence="1">
    <location>
        <begin position="664"/>
        <end position="682"/>
    </location>
</feature>
<feature type="region of interest" description="Disordered" evidence="1">
    <location>
        <begin position="16"/>
        <end position="37"/>
    </location>
</feature>
<dbReference type="SUPFAM" id="SSF56112">
    <property type="entry name" value="Protein kinase-like (PK-like)"/>
    <property type="match status" value="1"/>
</dbReference>
<accession>A0AAD5VPT9</accession>
<gene>
    <name evidence="2" type="ORF">NP233_g8415</name>
</gene>
<evidence type="ECO:0008006" key="4">
    <source>
        <dbReference type="Google" id="ProtNLM"/>
    </source>
</evidence>
<dbReference type="EMBL" id="JANIEX010000678">
    <property type="protein sequence ID" value="KAJ3564252.1"/>
    <property type="molecule type" value="Genomic_DNA"/>
</dbReference>
<feature type="compositionally biased region" description="Basic and acidic residues" evidence="1">
    <location>
        <begin position="745"/>
        <end position="784"/>
    </location>
</feature>
<comment type="caution">
    <text evidence="2">The sequence shown here is derived from an EMBL/GenBank/DDBJ whole genome shotgun (WGS) entry which is preliminary data.</text>
</comment>
<feature type="region of interest" description="Disordered" evidence="1">
    <location>
        <begin position="654"/>
        <end position="888"/>
    </location>
</feature>
<evidence type="ECO:0000256" key="1">
    <source>
        <dbReference type="SAM" id="MobiDB-lite"/>
    </source>
</evidence>
<feature type="compositionally biased region" description="Low complexity" evidence="1">
    <location>
        <begin position="878"/>
        <end position="888"/>
    </location>
</feature>
<evidence type="ECO:0000313" key="3">
    <source>
        <dbReference type="Proteomes" id="UP001213000"/>
    </source>
</evidence>
<dbReference type="AlphaFoldDB" id="A0AAD5VPT9"/>
<reference evidence="2" key="1">
    <citation type="submission" date="2022-07" db="EMBL/GenBank/DDBJ databases">
        <title>Genome Sequence of Leucocoprinus birnbaumii.</title>
        <authorList>
            <person name="Buettner E."/>
        </authorList>
    </citation>
    <scope>NUCLEOTIDE SEQUENCE</scope>
    <source>
        <strain evidence="2">VT141</strain>
    </source>
</reference>
<organism evidence="2 3">
    <name type="scientific">Leucocoprinus birnbaumii</name>
    <dbReference type="NCBI Taxonomy" id="56174"/>
    <lineage>
        <taxon>Eukaryota</taxon>
        <taxon>Fungi</taxon>
        <taxon>Dikarya</taxon>
        <taxon>Basidiomycota</taxon>
        <taxon>Agaricomycotina</taxon>
        <taxon>Agaricomycetes</taxon>
        <taxon>Agaricomycetidae</taxon>
        <taxon>Agaricales</taxon>
        <taxon>Agaricineae</taxon>
        <taxon>Agaricaceae</taxon>
        <taxon>Leucocoprinus</taxon>
    </lineage>
</organism>
<keyword evidence="3" id="KW-1185">Reference proteome</keyword>